<dbReference type="InterPro" id="IPR001356">
    <property type="entry name" value="HD"/>
</dbReference>
<evidence type="ECO:0000256" key="4">
    <source>
        <dbReference type="ARBA" id="ARBA00023242"/>
    </source>
</evidence>
<dbReference type="Pfam" id="PF00046">
    <property type="entry name" value="Homeodomain"/>
    <property type="match status" value="1"/>
</dbReference>
<evidence type="ECO:0000256" key="1">
    <source>
        <dbReference type="ARBA" id="ARBA00004123"/>
    </source>
</evidence>
<keyword evidence="10" id="KW-1185">Reference proteome</keyword>
<feature type="domain" description="Homeobox" evidence="8">
    <location>
        <begin position="172"/>
        <end position="232"/>
    </location>
</feature>
<comment type="subcellular location">
    <subcellularLocation>
        <location evidence="1 5 6">Nucleus</location>
    </subcellularLocation>
</comment>
<dbReference type="STRING" id="333673.A0A3M0J2K2"/>
<dbReference type="CDD" id="cd00086">
    <property type="entry name" value="homeodomain"/>
    <property type="match status" value="1"/>
</dbReference>
<dbReference type="SMART" id="SM00389">
    <property type="entry name" value="HOX"/>
    <property type="match status" value="1"/>
</dbReference>
<name>A0A3M0J2K2_HIRRU</name>
<feature type="region of interest" description="Disordered" evidence="7">
    <location>
        <begin position="232"/>
        <end position="273"/>
    </location>
</feature>
<comment type="caution">
    <text evidence="9">The sequence shown here is derived from an EMBL/GenBank/DDBJ whole genome shotgun (WGS) entry which is preliminary data.</text>
</comment>
<evidence type="ECO:0000256" key="6">
    <source>
        <dbReference type="RuleBase" id="RU000682"/>
    </source>
</evidence>
<dbReference type="PRINTS" id="PR00031">
    <property type="entry name" value="HTHREPRESSR"/>
</dbReference>
<dbReference type="FunFam" id="1.10.10.60:FF:000067">
    <property type="entry name" value="NK6 homeobox 1"/>
    <property type="match status" value="1"/>
</dbReference>
<evidence type="ECO:0000259" key="8">
    <source>
        <dbReference type="PROSITE" id="PS50071"/>
    </source>
</evidence>
<dbReference type="AlphaFoldDB" id="A0A3M0J2K2"/>
<accession>A0A3M0J2K2</accession>
<dbReference type="GO" id="GO:0030154">
    <property type="term" value="P:cell differentiation"/>
    <property type="evidence" value="ECO:0007669"/>
    <property type="project" value="TreeGrafter"/>
</dbReference>
<reference evidence="9 10" key="1">
    <citation type="submission" date="2018-07" db="EMBL/GenBank/DDBJ databases">
        <title>A high quality draft genome assembly of the barn swallow (H. rustica rustica).</title>
        <authorList>
            <person name="Formenti G."/>
            <person name="Chiara M."/>
            <person name="Poveda L."/>
            <person name="Francoijs K.-J."/>
            <person name="Bonisoli-Alquati A."/>
            <person name="Canova L."/>
            <person name="Gianfranceschi L."/>
            <person name="Horner D.S."/>
            <person name="Saino N."/>
        </authorList>
    </citation>
    <scope>NUCLEOTIDE SEQUENCE [LARGE SCALE GENOMIC DNA]</scope>
    <source>
        <strain evidence="9">Chelidonia</strain>
        <tissue evidence="9">Blood</tissue>
    </source>
</reference>
<dbReference type="Proteomes" id="UP000269221">
    <property type="component" value="Unassembled WGS sequence"/>
</dbReference>
<feature type="DNA-binding region" description="Homeobox" evidence="5">
    <location>
        <begin position="174"/>
        <end position="233"/>
    </location>
</feature>
<dbReference type="EMBL" id="QRBI01000188">
    <property type="protein sequence ID" value="RMB95108.1"/>
    <property type="molecule type" value="Genomic_DNA"/>
</dbReference>
<gene>
    <name evidence="9" type="ORF">DUI87_28384</name>
</gene>
<dbReference type="GO" id="GO:0000978">
    <property type="term" value="F:RNA polymerase II cis-regulatory region sequence-specific DNA binding"/>
    <property type="evidence" value="ECO:0007669"/>
    <property type="project" value="TreeGrafter"/>
</dbReference>
<sequence length="295" mass="31698">MDANLPGTFLLNGPSLGPFPEAKAPVCQYSVQSSFYKLGPPGLGTQLAAGTPHGISDILSRPAATPNSNLLPGYPHAGGFNGLSSPGVYYGPQVGALPKAGGEYLPRGRSCWAEAAPEWRGGRQCGGRDDFGADGLGSLAICSWHSHELMTSYACLLSCVLQAPAHLADSIHKKKHTRPTFTGHQIFALEKTFEQTKYLAGPERARLAYSLGMTESQVKVWFQNRRTKWRKKSALEPSSSSQRAGGSGGERAASETEDDEYNKPLDPDSDDEKIRLLLRKHRAAFSMLGLGTHSG</sequence>
<dbReference type="GO" id="GO:0000981">
    <property type="term" value="F:DNA-binding transcription factor activity, RNA polymerase II-specific"/>
    <property type="evidence" value="ECO:0007669"/>
    <property type="project" value="InterPro"/>
</dbReference>
<dbReference type="OrthoDB" id="6159439at2759"/>
<dbReference type="InterPro" id="IPR050394">
    <property type="entry name" value="Homeobox_NK-like"/>
</dbReference>
<dbReference type="InterPro" id="IPR017970">
    <property type="entry name" value="Homeobox_CS"/>
</dbReference>
<evidence type="ECO:0000256" key="7">
    <source>
        <dbReference type="SAM" id="MobiDB-lite"/>
    </source>
</evidence>
<dbReference type="Gene3D" id="1.10.10.60">
    <property type="entry name" value="Homeodomain-like"/>
    <property type="match status" value="1"/>
</dbReference>
<dbReference type="InterPro" id="IPR020479">
    <property type="entry name" value="HD_metazoa"/>
</dbReference>
<organism evidence="9 10">
    <name type="scientific">Hirundo rustica rustica</name>
    <dbReference type="NCBI Taxonomy" id="333673"/>
    <lineage>
        <taxon>Eukaryota</taxon>
        <taxon>Metazoa</taxon>
        <taxon>Chordata</taxon>
        <taxon>Craniata</taxon>
        <taxon>Vertebrata</taxon>
        <taxon>Euteleostomi</taxon>
        <taxon>Archelosauria</taxon>
        <taxon>Archosauria</taxon>
        <taxon>Dinosauria</taxon>
        <taxon>Saurischia</taxon>
        <taxon>Theropoda</taxon>
        <taxon>Coelurosauria</taxon>
        <taxon>Aves</taxon>
        <taxon>Neognathae</taxon>
        <taxon>Neoaves</taxon>
        <taxon>Telluraves</taxon>
        <taxon>Australaves</taxon>
        <taxon>Passeriformes</taxon>
        <taxon>Sylvioidea</taxon>
        <taxon>Hirundinidae</taxon>
        <taxon>Hirundo</taxon>
    </lineage>
</organism>
<evidence type="ECO:0000313" key="10">
    <source>
        <dbReference type="Proteomes" id="UP000269221"/>
    </source>
</evidence>
<dbReference type="InterPro" id="IPR000047">
    <property type="entry name" value="HTH_motif"/>
</dbReference>
<dbReference type="SUPFAM" id="SSF46689">
    <property type="entry name" value="Homeodomain-like"/>
    <property type="match status" value="1"/>
</dbReference>
<evidence type="ECO:0000313" key="9">
    <source>
        <dbReference type="EMBL" id="RMB95108.1"/>
    </source>
</evidence>
<dbReference type="InterPro" id="IPR009057">
    <property type="entry name" value="Homeodomain-like_sf"/>
</dbReference>
<dbReference type="PANTHER" id="PTHR24340:SF20">
    <property type="entry name" value="HOMEOBOX PROTEIN NKX-6.3"/>
    <property type="match status" value="1"/>
</dbReference>
<keyword evidence="3 5" id="KW-0371">Homeobox</keyword>
<dbReference type="PANTHER" id="PTHR24340">
    <property type="entry name" value="HOMEOBOX PROTEIN NKX"/>
    <property type="match status" value="1"/>
</dbReference>
<proteinExistence type="predicted"/>
<dbReference type="PRINTS" id="PR00024">
    <property type="entry name" value="HOMEOBOX"/>
</dbReference>
<keyword evidence="2 5" id="KW-0238">DNA-binding</keyword>
<protein>
    <recommendedName>
        <fullName evidence="8">Homeobox domain-containing protein</fullName>
    </recommendedName>
</protein>
<evidence type="ECO:0000256" key="5">
    <source>
        <dbReference type="PROSITE-ProRule" id="PRU00108"/>
    </source>
</evidence>
<evidence type="ECO:0000256" key="2">
    <source>
        <dbReference type="ARBA" id="ARBA00023125"/>
    </source>
</evidence>
<dbReference type="PROSITE" id="PS50071">
    <property type="entry name" value="HOMEOBOX_2"/>
    <property type="match status" value="1"/>
</dbReference>
<keyword evidence="4 5" id="KW-0539">Nucleus</keyword>
<evidence type="ECO:0000256" key="3">
    <source>
        <dbReference type="ARBA" id="ARBA00023155"/>
    </source>
</evidence>
<dbReference type="GO" id="GO:0005634">
    <property type="term" value="C:nucleus"/>
    <property type="evidence" value="ECO:0007669"/>
    <property type="project" value="UniProtKB-SubCell"/>
</dbReference>
<dbReference type="PROSITE" id="PS00027">
    <property type="entry name" value="HOMEOBOX_1"/>
    <property type="match status" value="1"/>
</dbReference>